<dbReference type="GO" id="GO:0005737">
    <property type="term" value="C:cytoplasm"/>
    <property type="evidence" value="ECO:0007669"/>
    <property type="project" value="TreeGrafter"/>
</dbReference>
<dbReference type="SUPFAM" id="SSF56784">
    <property type="entry name" value="HAD-like"/>
    <property type="match status" value="1"/>
</dbReference>
<evidence type="ECO:0000256" key="8">
    <source>
        <dbReference type="ARBA" id="ARBA00023299"/>
    </source>
</evidence>
<dbReference type="Gene3D" id="3.40.50.1000">
    <property type="entry name" value="HAD superfamily/HAD-like"/>
    <property type="match status" value="1"/>
</dbReference>
<sequence length="219" mass="22637">MTPRYRTIILDVDSTLAALEGIDWLAAQRGPDVVARVAALTDRAMQGEIALESVYGERLALVRPGRAELAALADAYVGAVVPGAADAIARLRAAGVRVALVSGGIRQSIIPLARSLGLAPQDVHAVDVVVDMGGQYFAFDAGSPLATQSGKRDVATALLTDGGLPRPALAVGDGATDLAMRPAVDAFAAFTGVVRREPVVRGADLEIASFDQLLETVLA</sequence>
<dbReference type="HOGENOM" id="CLU_036368_2_1_0"/>
<comment type="cofactor">
    <cofactor evidence="1">
        <name>Mg(2+)</name>
        <dbReference type="ChEBI" id="CHEBI:18420"/>
    </cofactor>
</comment>
<evidence type="ECO:0000256" key="6">
    <source>
        <dbReference type="ARBA" id="ARBA00022801"/>
    </source>
</evidence>
<evidence type="ECO:0000256" key="10">
    <source>
        <dbReference type="ARBA" id="ARBA00048523"/>
    </source>
</evidence>
<keyword evidence="5" id="KW-0479">Metal-binding</keyword>
<keyword evidence="12" id="KW-1185">Reference proteome</keyword>
<keyword evidence="4" id="KW-0028">Amino-acid biosynthesis</keyword>
<dbReference type="InterPro" id="IPR036412">
    <property type="entry name" value="HAD-like_sf"/>
</dbReference>
<comment type="catalytic activity">
    <reaction evidence="10">
        <text>O-phospho-D-serine + H2O = D-serine + phosphate</text>
        <dbReference type="Rhea" id="RHEA:24873"/>
        <dbReference type="ChEBI" id="CHEBI:15377"/>
        <dbReference type="ChEBI" id="CHEBI:35247"/>
        <dbReference type="ChEBI" id="CHEBI:43474"/>
        <dbReference type="ChEBI" id="CHEBI:58680"/>
        <dbReference type="EC" id="3.1.3.3"/>
    </reaction>
</comment>
<dbReference type="PANTHER" id="PTHR43344:SF2">
    <property type="entry name" value="PHOSPHOSERINE PHOSPHATASE"/>
    <property type="match status" value="1"/>
</dbReference>
<proteinExistence type="predicted"/>
<evidence type="ECO:0000256" key="4">
    <source>
        <dbReference type="ARBA" id="ARBA00022605"/>
    </source>
</evidence>
<dbReference type="AlphaFoldDB" id="W0REK9"/>
<dbReference type="GO" id="GO:0000287">
    <property type="term" value="F:magnesium ion binding"/>
    <property type="evidence" value="ECO:0007669"/>
    <property type="project" value="TreeGrafter"/>
</dbReference>
<keyword evidence="7" id="KW-0460">Magnesium</keyword>
<comment type="catalytic activity">
    <reaction evidence="9">
        <text>O-phospho-L-serine + H2O = L-serine + phosphate</text>
        <dbReference type="Rhea" id="RHEA:21208"/>
        <dbReference type="ChEBI" id="CHEBI:15377"/>
        <dbReference type="ChEBI" id="CHEBI:33384"/>
        <dbReference type="ChEBI" id="CHEBI:43474"/>
        <dbReference type="ChEBI" id="CHEBI:57524"/>
        <dbReference type="EC" id="3.1.3.3"/>
    </reaction>
</comment>
<dbReference type="eggNOG" id="COG0560">
    <property type="taxonomic scope" value="Bacteria"/>
</dbReference>
<reference evidence="11 12" key="1">
    <citation type="journal article" date="2014" name="Genome Announc.">
        <title>Genome Sequence and Methylome of Soil Bacterium Gemmatirosa kalamazoonensis KBS708T, a Member of the Rarely Cultivated Gemmatimonadetes Phylum.</title>
        <authorList>
            <person name="Debruyn J.M."/>
            <person name="Radosevich M."/>
            <person name="Wommack K.E."/>
            <person name="Polson S.W."/>
            <person name="Hauser L.J."/>
            <person name="Fawaz M.N."/>
            <person name="Korlach J."/>
            <person name="Tsai Y.C."/>
        </authorList>
    </citation>
    <scope>NUCLEOTIDE SEQUENCE [LARGE SCALE GENOMIC DNA]</scope>
    <source>
        <strain evidence="11 12">KBS708</strain>
    </source>
</reference>
<dbReference type="InParanoid" id="W0REK9"/>
<evidence type="ECO:0000256" key="5">
    <source>
        <dbReference type="ARBA" id="ARBA00022723"/>
    </source>
</evidence>
<protein>
    <recommendedName>
        <fullName evidence="3">phosphoserine phosphatase</fullName>
        <ecNumber evidence="3">3.1.3.3</ecNumber>
    </recommendedName>
</protein>
<evidence type="ECO:0000256" key="1">
    <source>
        <dbReference type="ARBA" id="ARBA00001946"/>
    </source>
</evidence>
<accession>W0REK9</accession>
<dbReference type="GO" id="GO:0006564">
    <property type="term" value="P:L-serine biosynthetic process"/>
    <property type="evidence" value="ECO:0007669"/>
    <property type="project" value="UniProtKB-KW"/>
</dbReference>
<comment type="pathway">
    <text evidence="2">Amino-acid biosynthesis; L-serine biosynthesis; L-serine from 3-phospho-D-glycerate: step 3/3.</text>
</comment>
<evidence type="ECO:0000256" key="7">
    <source>
        <dbReference type="ARBA" id="ARBA00022842"/>
    </source>
</evidence>
<dbReference type="PANTHER" id="PTHR43344">
    <property type="entry name" value="PHOSPHOSERINE PHOSPHATASE"/>
    <property type="match status" value="1"/>
</dbReference>
<dbReference type="Pfam" id="PF00702">
    <property type="entry name" value="Hydrolase"/>
    <property type="match status" value="1"/>
</dbReference>
<gene>
    <name evidence="11" type="ORF">J421_1679</name>
</gene>
<dbReference type="OrthoDB" id="9790031at2"/>
<dbReference type="InterPro" id="IPR023214">
    <property type="entry name" value="HAD_sf"/>
</dbReference>
<dbReference type="KEGG" id="gba:J421_1679"/>
<evidence type="ECO:0000313" key="11">
    <source>
        <dbReference type="EMBL" id="AHG89216.1"/>
    </source>
</evidence>
<dbReference type="GO" id="GO:0036424">
    <property type="term" value="F:L-phosphoserine phosphatase activity"/>
    <property type="evidence" value="ECO:0007669"/>
    <property type="project" value="TreeGrafter"/>
</dbReference>
<dbReference type="EMBL" id="CP007128">
    <property type="protein sequence ID" value="AHG89216.1"/>
    <property type="molecule type" value="Genomic_DNA"/>
</dbReference>
<keyword evidence="6 11" id="KW-0378">Hydrolase</keyword>
<dbReference type="Gene3D" id="1.10.150.210">
    <property type="entry name" value="Phosphoserine phosphatase, domain 2"/>
    <property type="match status" value="1"/>
</dbReference>
<evidence type="ECO:0000256" key="9">
    <source>
        <dbReference type="ARBA" id="ARBA00048138"/>
    </source>
</evidence>
<evidence type="ECO:0000313" key="12">
    <source>
        <dbReference type="Proteomes" id="UP000019151"/>
    </source>
</evidence>
<evidence type="ECO:0000256" key="3">
    <source>
        <dbReference type="ARBA" id="ARBA00012640"/>
    </source>
</evidence>
<name>W0REK9_9BACT</name>
<dbReference type="Proteomes" id="UP000019151">
    <property type="component" value="Chromosome"/>
</dbReference>
<evidence type="ECO:0000256" key="2">
    <source>
        <dbReference type="ARBA" id="ARBA00005135"/>
    </source>
</evidence>
<dbReference type="EC" id="3.1.3.3" evidence="3"/>
<keyword evidence="8" id="KW-0718">Serine biosynthesis</keyword>
<dbReference type="RefSeq" id="WP_025410726.1">
    <property type="nucleotide sequence ID" value="NZ_CP007128.1"/>
</dbReference>
<organism evidence="11 12">
    <name type="scientific">Gemmatirosa kalamazoonensis</name>
    <dbReference type="NCBI Taxonomy" id="861299"/>
    <lineage>
        <taxon>Bacteria</taxon>
        <taxon>Pseudomonadati</taxon>
        <taxon>Gemmatimonadota</taxon>
        <taxon>Gemmatimonadia</taxon>
        <taxon>Gemmatimonadales</taxon>
        <taxon>Gemmatimonadaceae</taxon>
        <taxon>Gemmatirosa</taxon>
    </lineage>
</organism>
<dbReference type="InterPro" id="IPR050582">
    <property type="entry name" value="HAD-like_SerB"/>
</dbReference>
<dbReference type="PATRIC" id="fig|861299.3.peg.1704"/>
<dbReference type="STRING" id="861299.J421_1679"/>
<dbReference type="NCBIfam" id="TIGR01488">
    <property type="entry name" value="HAD-SF-IB"/>
    <property type="match status" value="1"/>
</dbReference>